<dbReference type="EMBL" id="PVXQ01000002">
    <property type="protein sequence ID" value="PRR84363.1"/>
    <property type="molecule type" value="Genomic_DNA"/>
</dbReference>
<evidence type="ECO:0000313" key="2">
    <source>
        <dbReference type="EMBL" id="PRR84363.1"/>
    </source>
</evidence>
<keyword evidence="3" id="KW-1185">Reference proteome</keyword>
<evidence type="ECO:0000313" key="3">
    <source>
        <dbReference type="Proteomes" id="UP000239471"/>
    </source>
</evidence>
<dbReference type="RefSeq" id="WP_106058328.1">
    <property type="nucleotide sequence ID" value="NZ_PVXQ01000002.1"/>
</dbReference>
<gene>
    <name evidence="2" type="ORF">CLVI_02890</name>
</gene>
<dbReference type="AlphaFoldDB" id="A0A2T0BKK1"/>
<evidence type="ECO:0000259" key="1">
    <source>
        <dbReference type="Pfam" id="PF16107"/>
    </source>
</evidence>
<protein>
    <recommendedName>
        <fullName evidence="1">DUF4825 domain-containing protein</fullName>
    </recommendedName>
</protein>
<accession>A0A2T0BKK1</accession>
<dbReference type="Proteomes" id="UP000239471">
    <property type="component" value="Unassembled WGS sequence"/>
</dbReference>
<dbReference type="InterPro" id="IPR032250">
    <property type="entry name" value="DUF4825"/>
</dbReference>
<organism evidence="2 3">
    <name type="scientific">Clostridium vincentii</name>
    <dbReference type="NCBI Taxonomy" id="52704"/>
    <lineage>
        <taxon>Bacteria</taxon>
        <taxon>Bacillati</taxon>
        <taxon>Bacillota</taxon>
        <taxon>Clostridia</taxon>
        <taxon>Eubacteriales</taxon>
        <taxon>Clostridiaceae</taxon>
        <taxon>Clostridium</taxon>
    </lineage>
</organism>
<name>A0A2T0BKK1_9CLOT</name>
<reference evidence="2 3" key="1">
    <citation type="submission" date="2018-03" db="EMBL/GenBank/DDBJ databases">
        <title>Genome sequence of Clostridium vincentii DSM 10228.</title>
        <authorList>
            <person name="Poehlein A."/>
            <person name="Daniel R."/>
        </authorList>
    </citation>
    <scope>NUCLEOTIDE SEQUENCE [LARGE SCALE GENOMIC DNA]</scope>
    <source>
        <strain evidence="2 3">DSM 10228</strain>
    </source>
</reference>
<comment type="caution">
    <text evidence="2">The sequence shown here is derived from an EMBL/GenBank/DDBJ whole genome shotgun (WGS) entry which is preliminary data.</text>
</comment>
<proteinExistence type="predicted"/>
<dbReference type="Pfam" id="PF16107">
    <property type="entry name" value="DUF4825"/>
    <property type="match status" value="1"/>
</dbReference>
<sequence length="176" mass="20482">MKIRNKIILCLAIIGIVLYAIVQGVVIPEDNHKKAEYIENQKNPITHDLDSIMKYKSKYMGDNSNITNLFYNLPLNNISNTFELFPDKLTVEVNYKESVENIDKDELENSLIYNTIASFALIDNLEKINYNFTNSTYKFLRSDIEKMVGEDLSGLLTRDKWKIKVQDRIENGEYMI</sequence>
<dbReference type="OrthoDB" id="2437505at2"/>
<feature type="domain" description="DUF4825" evidence="1">
    <location>
        <begin position="52"/>
        <end position="136"/>
    </location>
</feature>